<dbReference type="Proteomes" id="UP001228690">
    <property type="component" value="Chromosome"/>
</dbReference>
<evidence type="ECO:0000313" key="1">
    <source>
        <dbReference type="EMBL" id="WGK69473.1"/>
    </source>
</evidence>
<gene>
    <name evidence="1" type="ORF">P0082_01035</name>
</gene>
<organism evidence="1 2">
    <name type="scientific">Candidatus Haliotispira prima</name>
    <dbReference type="NCBI Taxonomy" id="3034016"/>
    <lineage>
        <taxon>Bacteria</taxon>
        <taxon>Pseudomonadati</taxon>
        <taxon>Spirochaetota</taxon>
        <taxon>Spirochaetia</taxon>
        <taxon>Spirochaetales</taxon>
        <taxon>Spirochaetaceae</taxon>
        <taxon>Candidatus Haliotispira</taxon>
    </lineage>
</organism>
<keyword evidence="2" id="KW-1185">Reference proteome</keyword>
<proteinExistence type="predicted"/>
<name>A0ABY8MJU7_9SPIO</name>
<sequence length="90" mass="9686">MSTFIIAAVIAAAASTFGLMTGRKWGLAAGRKRTQKALAAQKAEFDRQQSEIKTIETLHAEQTEQIEECDSAEEAADVLADIGNSWNSGE</sequence>
<evidence type="ECO:0000313" key="2">
    <source>
        <dbReference type="Proteomes" id="UP001228690"/>
    </source>
</evidence>
<dbReference type="RefSeq" id="WP_326927656.1">
    <property type="nucleotide sequence ID" value="NZ_CP123443.1"/>
</dbReference>
<protein>
    <submittedName>
        <fullName evidence="1">Uncharacterized protein</fullName>
    </submittedName>
</protein>
<reference evidence="1 2" key="1">
    <citation type="submission" date="2023-04" db="EMBL/GenBank/DDBJ databases">
        <title>Spirochaete genome identified in red abalone sample constitutes a novel genus.</title>
        <authorList>
            <person name="Sharma S.P."/>
            <person name="Purcell C.M."/>
            <person name="Hyde J.R."/>
            <person name="Severin A.J."/>
        </authorList>
    </citation>
    <scope>NUCLEOTIDE SEQUENCE [LARGE SCALE GENOMIC DNA]</scope>
    <source>
        <strain evidence="1 2">SP-2023</strain>
    </source>
</reference>
<accession>A0ABY8MJU7</accession>
<dbReference type="EMBL" id="CP123443">
    <property type="protein sequence ID" value="WGK69473.1"/>
    <property type="molecule type" value="Genomic_DNA"/>
</dbReference>